<reference evidence="1" key="1">
    <citation type="submission" date="2009-10" db="EMBL/GenBank/DDBJ databases">
        <authorList>
            <consortium name="Los Alamos National Laboratory (LANL)"/>
            <consortium name="National Microbial Pathogen Data Resource (NMPDR)"/>
            <person name="Munk A.C."/>
            <person name="Tapia R."/>
            <person name="Green L."/>
            <person name="Rogers Y."/>
            <person name="Detter J.C."/>
            <person name="Bruce D."/>
            <person name="Brettin T.S."/>
            <person name="Colwell R."/>
            <person name="Huq A."/>
            <person name="Grim C.J."/>
            <person name="Hasan N.A."/>
            <person name="Vonstein V."/>
            <person name="Bartels D."/>
        </authorList>
    </citation>
    <scope>NUCLEOTIDE SEQUENCE</scope>
    <source>
        <strain evidence="1">EX25</strain>
    </source>
</reference>
<organism evidence="1 2">
    <name type="scientific">Vibrio antiquarius (strain Ex25)</name>
    <dbReference type="NCBI Taxonomy" id="150340"/>
    <lineage>
        <taxon>Bacteria</taxon>
        <taxon>Pseudomonadati</taxon>
        <taxon>Pseudomonadota</taxon>
        <taxon>Gammaproteobacteria</taxon>
        <taxon>Vibrionales</taxon>
        <taxon>Vibrionaceae</taxon>
        <taxon>Vibrio</taxon>
        <taxon>Vibrio diabolicus subgroup</taxon>
    </lineage>
</organism>
<gene>
    <name evidence="1" type="ordered locus">VEA_002087</name>
</gene>
<protein>
    <submittedName>
        <fullName evidence="1">Uncharacterized protein</fullName>
    </submittedName>
</protein>
<dbReference type="EMBL" id="CP001805">
    <property type="protein sequence ID" value="ACY50250.1"/>
    <property type="molecule type" value="Genomic_DNA"/>
</dbReference>
<proteinExistence type="predicted"/>
<dbReference type="Proteomes" id="UP000002571">
    <property type="component" value="Chromosome 1"/>
</dbReference>
<name>A0ACA6QIR5_VIBAE</name>
<keyword evidence="2" id="KW-1185">Reference proteome</keyword>
<sequence>MWASAIVENREERNMNLVGRMLTRNRKHHGFGGLQEEETGIQDE</sequence>
<evidence type="ECO:0000313" key="2">
    <source>
        <dbReference type="Proteomes" id="UP000002571"/>
    </source>
</evidence>
<accession>A0ACA6QIR5</accession>
<evidence type="ECO:0000313" key="1">
    <source>
        <dbReference type="EMBL" id="ACY50250.1"/>
    </source>
</evidence>